<reference evidence="1 2" key="1">
    <citation type="journal article" date="2016" name="Nat. Commun.">
        <title>Thousands of microbial genomes shed light on interconnected biogeochemical processes in an aquifer system.</title>
        <authorList>
            <person name="Anantharaman K."/>
            <person name="Brown C.T."/>
            <person name="Hug L.A."/>
            <person name="Sharon I."/>
            <person name="Castelle C.J."/>
            <person name="Probst A.J."/>
            <person name="Thomas B.C."/>
            <person name="Singh A."/>
            <person name="Wilkins M.J."/>
            <person name="Karaoz U."/>
            <person name="Brodie E.L."/>
            <person name="Williams K.H."/>
            <person name="Hubbard S.S."/>
            <person name="Banfield J.F."/>
        </authorList>
    </citation>
    <scope>NUCLEOTIDE SEQUENCE [LARGE SCALE GENOMIC DNA]</scope>
</reference>
<dbReference type="EMBL" id="MHWW01000013">
    <property type="protein sequence ID" value="OHB14771.1"/>
    <property type="molecule type" value="Genomic_DNA"/>
</dbReference>
<protein>
    <recommendedName>
        <fullName evidence="3">Terminase small subunit</fullName>
    </recommendedName>
</protein>
<dbReference type="Pfam" id="PF03592">
    <property type="entry name" value="Terminase_2"/>
    <property type="match status" value="1"/>
</dbReference>
<evidence type="ECO:0000313" key="2">
    <source>
        <dbReference type="Proteomes" id="UP000177697"/>
    </source>
</evidence>
<gene>
    <name evidence="1" type="ORF">A2431_00345</name>
</gene>
<dbReference type="GO" id="GO:0051276">
    <property type="term" value="P:chromosome organization"/>
    <property type="evidence" value="ECO:0007669"/>
    <property type="project" value="InterPro"/>
</dbReference>
<dbReference type="Proteomes" id="UP000177697">
    <property type="component" value="Unassembled WGS sequence"/>
</dbReference>
<proteinExistence type="predicted"/>
<organism evidence="1 2">
    <name type="scientific">Candidatus Zambryskibacteria bacterium RIFOXYC1_FULL_39_10</name>
    <dbReference type="NCBI Taxonomy" id="1802779"/>
    <lineage>
        <taxon>Bacteria</taxon>
        <taxon>Candidatus Zambryskiibacteriota</taxon>
    </lineage>
</organism>
<evidence type="ECO:0008006" key="3">
    <source>
        <dbReference type="Google" id="ProtNLM"/>
    </source>
</evidence>
<name>A0A1G2UZG9_9BACT</name>
<sequence length="171" mass="19475">MELTLTENPITIRNRGEYSVSKKEAGFIKDYILTGNGTEAAVRNYNVKNRNSAAVIASENLRKPKICRIIESFADRIPDDLLLKKHLELLTVPRKVRTTRHGELVMEIEELDTNAVIKGLDMAYKLKGYYKKEPDKQEDDVNPTLESINTLIKMLSTGKDAKLNDVKTFTY</sequence>
<dbReference type="InterPro" id="IPR005335">
    <property type="entry name" value="Terminase_ssu"/>
</dbReference>
<evidence type="ECO:0000313" key="1">
    <source>
        <dbReference type="EMBL" id="OHB14771.1"/>
    </source>
</evidence>
<dbReference type="InterPro" id="IPR038713">
    <property type="entry name" value="Terminase_Gp1_N_sf"/>
</dbReference>
<comment type="caution">
    <text evidence="1">The sequence shown here is derived from an EMBL/GenBank/DDBJ whole genome shotgun (WGS) entry which is preliminary data.</text>
</comment>
<dbReference type="Gene3D" id="1.10.10.1400">
    <property type="entry name" value="Terminase, small subunit, N-terminal DNA-binding domain, HTH motif"/>
    <property type="match status" value="1"/>
</dbReference>
<dbReference type="AlphaFoldDB" id="A0A1G2UZG9"/>
<accession>A0A1G2UZG9</accession>